<dbReference type="InterPro" id="IPR012337">
    <property type="entry name" value="RNaseH-like_sf"/>
</dbReference>
<dbReference type="Pfam" id="PF00929">
    <property type="entry name" value="RNase_T"/>
    <property type="match status" value="1"/>
</dbReference>
<dbReference type="EMBL" id="FWWZ01000001">
    <property type="protein sequence ID" value="SMC09177.1"/>
    <property type="molecule type" value="Genomic_DNA"/>
</dbReference>
<dbReference type="GO" id="GO:0008408">
    <property type="term" value="F:3'-5' exonuclease activity"/>
    <property type="evidence" value="ECO:0007669"/>
    <property type="project" value="TreeGrafter"/>
</dbReference>
<dbReference type="Gene3D" id="3.30.420.10">
    <property type="entry name" value="Ribonuclease H-like superfamily/Ribonuclease H"/>
    <property type="match status" value="1"/>
</dbReference>
<keyword evidence="3" id="KW-1185">Reference proteome</keyword>
<dbReference type="GO" id="GO:0005829">
    <property type="term" value="C:cytosol"/>
    <property type="evidence" value="ECO:0007669"/>
    <property type="project" value="TreeGrafter"/>
</dbReference>
<dbReference type="CDD" id="cd06127">
    <property type="entry name" value="DEDDh"/>
    <property type="match status" value="1"/>
</dbReference>
<dbReference type="PANTHER" id="PTHR30231">
    <property type="entry name" value="DNA POLYMERASE III SUBUNIT EPSILON"/>
    <property type="match status" value="1"/>
</dbReference>
<dbReference type="Proteomes" id="UP000192602">
    <property type="component" value="Unassembled WGS sequence"/>
</dbReference>
<dbReference type="RefSeq" id="WP_084275419.1">
    <property type="nucleotide sequence ID" value="NZ_AP026671.1"/>
</dbReference>
<dbReference type="SMART" id="SM00479">
    <property type="entry name" value="EXOIII"/>
    <property type="match status" value="1"/>
</dbReference>
<sequence length="194" mass="22660">MFWQKWLYRGDFRFLFEPYSGDEVIFIDCETTGLDPKKDEIVSIACLPVKKDKILLSKALYLEVKPQHDISAQSIKIHHLRACDLQGAMVPKEAIERVLYFIKNRPVAGYYVEFDVKMISKYTKKFFGFTLPNKQIEVSGLYYDYKQKAIPQGFIDLKFDTILKSLNLPKFKAHNALNDTIMGAMIYLKLTKRR</sequence>
<dbReference type="InterPro" id="IPR013520">
    <property type="entry name" value="Ribonucl_H"/>
</dbReference>
<evidence type="ECO:0000313" key="2">
    <source>
        <dbReference type="EMBL" id="SMC09177.1"/>
    </source>
</evidence>
<protein>
    <submittedName>
        <fullName evidence="2">DNA polymerase-3 subunit epsilon</fullName>
    </submittedName>
</protein>
<dbReference type="InterPro" id="IPR036397">
    <property type="entry name" value="RNaseH_sf"/>
</dbReference>
<gene>
    <name evidence="2" type="ORF">SAMN05660197_0982</name>
</gene>
<dbReference type="STRING" id="1069081.SAMN05660197_0982"/>
<dbReference type="GO" id="GO:0006259">
    <property type="term" value="P:DNA metabolic process"/>
    <property type="evidence" value="ECO:0007669"/>
    <property type="project" value="UniProtKB-ARBA"/>
</dbReference>
<name>A0A1W1WSA4_9BACT</name>
<accession>A0A1W1WSA4</accession>
<organism evidence="2 3">
    <name type="scientific">Nitratiruptor tergarcus DSM 16512</name>
    <dbReference type="NCBI Taxonomy" id="1069081"/>
    <lineage>
        <taxon>Bacteria</taxon>
        <taxon>Pseudomonadati</taxon>
        <taxon>Campylobacterota</taxon>
        <taxon>Epsilonproteobacteria</taxon>
        <taxon>Nautiliales</taxon>
        <taxon>Nitratiruptoraceae</taxon>
        <taxon>Nitratiruptor</taxon>
    </lineage>
</organism>
<evidence type="ECO:0000259" key="1">
    <source>
        <dbReference type="SMART" id="SM00479"/>
    </source>
</evidence>
<evidence type="ECO:0000313" key="3">
    <source>
        <dbReference type="Proteomes" id="UP000192602"/>
    </source>
</evidence>
<reference evidence="3" key="1">
    <citation type="submission" date="2017-04" db="EMBL/GenBank/DDBJ databases">
        <authorList>
            <person name="Varghese N."/>
            <person name="Submissions S."/>
        </authorList>
    </citation>
    <scope>NUCLEOTIDE SEQUENCE [LARGE SCALE GENOMIC DNA]</scope>
    <source>
        <strain evidence="3">DSM 16512</strain>
    </source>
</reference>
<dbReference type="OrthoDB" id="5497329at2"/>
<dbReference type="NCBIfam" id="NF006601">
    <property type="entry name" value="PRK09145.1"/>
    <property type="match status" value="1"/>
</dbReference>
<dbReference type="AlphaFoldDB" id="A0A1W1WSA4"/>
<dbReference type="PANTHER" id="PTHR30231:SF7">
    <property type="entry name" value="BLR4117 PROTEIN"/>
    <property type="match status" value="1"/>
</dbReference>
<proteinExistence type="predicted"/>
<dbReference type="GO" id="GO:0003676">
    <property type="term" value="F:nucleic acid binding"/>
    <property type="evidence" value="ECO:0007669"/>
    <property type="project" value="InterPro"/>
</dbReference>
<dbReference type="SUPFAM" id="SSF53098">
    <property type="entry name" value="Ribonuclease H-like"/>
    <property type="match status" value="1"/>
</dbReference>
<feature type="domain" description="Exonuclease" evidence="1">
    <location>
        <begin position="23"/>
        <end position="194"/>
    </location>
</feature>